<reference evidence="3" key="1">
    <citation type="submission" date="2013-06" db="EMBL/GenBank/DDBJ databases">
        <authorList>
            <person name="Zhao Q."/>
        </authorList>
    </citation>
    <scope>NUCLEOTIDE SEQUENCE</scope>
    <source>
        <strain evidence="3">cv. W1943</strain>
    </source>
</reference>
<dbReference type="AlphaFoldDB" id="A0A0E0RFV2"/>
<feature type="region of interest" description="Disordered" evidence="1">
    <location>
        <begin position="1"/>
        <end position="63"/>
    </location>
</feature>
<protein>
    <submittedName>
        <fullName evidence="2">Uncharacterized protein</fullName>
    </submittedName>
</protein>
<accession>A0A0E0RFV2</accession>
<organism evidence="2 3">
    <name type="scientific">Oryza rufipogon</name>
    <name type="common">Brownbeard rice</name>
    <name type="synonym">Asian wild rice</name>
    <dbReference type="NCBI Taxonomy" id="4529"/>
    <lineage>
        <taxon>Eukaryota</taxon>
        <taxon>Viridiplantae</taxon>
        <taxon>Streptophyta</taxon>
        <taxon>Embryophyta</taxon>
        <taxon>Tracheophyta</taxon>
        <taxon>Spermatophyta</taxon>
        <taxon>Magnoliopsida</taxon>
        <taxon>Liliopsida</taxon>
        <taxon>Poales</taxon>
        <taxon>Poaceae</taxon>
        <taxon>BOP clade</taxon>
        <taxon>Oryzoideae</taxon>
        <taxon>Oryzeae</taxon>
        <taxon>Oryzinae</taxon>
        <taxon>Oryza</taxon>
    </lineage>
</organism>
<name>A0A0E0RFV2_ORYRU</name>
<reference evidence="2" key="2">
    <citation type="submission" date="2015-06" db="UniProtKB">
        <authorList>
            <consortium name="EnsemblPlants"/>
        </authorList>
    </citation>
    <scope>IDENTIFICATION</scope>
</reference>
<evidence type="ECO:0000256" key="1">
    <source>
        <dbReference type="SAM" id="MobiDB-lite"/>
    </source>
</evidence>
<dbReference type="Proteomes" id="UP000008022">
    <property type="component" value="Unassembled WGS sequence"/>
</dbReference>
<feature type="compositionally biased region" description="Basic and acidic residues" evidence="1">
    <location>
        <begin position="51"/>
        <end position="60"/>
    </location>
</feature>
<sequence length="109" mass="12389">MPKLSRSRGSKSGGGWSPEPEGGQPPRRRLAPETPPIRGALPHRRRPQTKNHPEAEDKSNSHAKIKGYMFQINMISRHWYSLSVSVIPPRPMEVKKLIQNLVFLVNFVD</sequence>
<evidence type="ECO:0000313" key="3">
    <source>
        <dbReference type="Proteomes" id="UP000008022"/>
    </source>
</evidence>
<keyword evidence="3" id="KW-1185">Reference proteome</keyword>
<dbReference type="HOGENOM" id="CLU_174338_0_0_1"/>
<dbReference type="Gramene" id="ORUFI12G09090.1">
    <property type="protein sequence ID" value="ORUFI12G09090.1"/>
    <property type="gene ID" value="ORUFI12G09090"/>
</dbReference>
<proteinExistence type="predicted"/>
<dbReference type="EnsemblPlants" id="ORUFI12G09090.1">
    <property type="protein sequence ID" value="ORUFI12G09090.1"/>
    <property type="gene ID" value="ORUFI12G09090"/>
</dbReference>
<evidence type="ECO:0000313" key="2">
    <source>
        <dbReference type="EnsemblPlants" id="ORUFI12G09090.1"/>
    </source>
</evidence>